<reference evidence="1 2" key="1">
    <citation type="journal article" date="2015" name="Genome Announc.">
        <title>Draft Genome Sequence of Norvancomycin-Producing Strain Amycolatopsis orientalis CPCC200066.</title>
        <authorList>
            <person name="Lei X."/>
            <person name="Yuan F."/>
            <person name="Shi Y."/>
            <person name="Li X."/>
            <person name="Wang L."/>
            <person name="Hong B."/>
        </authorList>
    </citation>
    <scope>NUCLEOTIDE SEQUENCE [LARGE SCALE GENOMIC DNA]</scope>
    <source>
        <strain evidence="1 2">B-37</strain>
    </source>
</reference>
<dbReference type="Proteomes" id="UP000093695">
    <property type="component" value="Chromosome"/>
</dbReference>
<dbReference type="KEGG" id="aori:SD37_16905"/>
<evidence type="ECO:0000313" key="2">
    <source>
        <dbReference type="Proteomes" id="UP000093695"/>
    </source>
</evidence>
<gene>
    <name evidence="1" type="ORF">SD37_16905</name>
</gene>
<dbReference type="STRING" id="31958.SD37_16905"/>
<dbReference type="AlphaFoldDB" id="A0A193CBK0"/>
<dbReference type="EMBL" id="CP016174">
    <property type="protein sequence ID" value="ANN21829.1"/>
    <property type="molecule type" value="Genomic_DNA"/>
</dbReference>
<organism evidence="1 2">
    <name type="scientific">Amycolatopsis orientalis</name>
    <name type="common">Nocardia orientalis</name>
    <dbReference type="NCBI Taxonomy" id="31958"/>
    <lineage>
        <taxon>Bacteria</taxon>
        <taxon>Bacillati</taxon>
        <taxon>Actinomycetota</taxon>
        <taxon>Actinomycetes</taxon>
        <taxon>Pseudonocardiales</taxon>
        <taxon>Pseudonocardiaceae</taxon>
        <taxon>Amycolatopsis</taxon>
    </lineage>
</organism>
<proteinExistence type="predicted"/>
<sequence>MAGCGTGAGAGQVSLEAFTALGSSVRLVNVAPTELGTAEAQEFQRTLERAEYSKPDKVRAALSFAPPPDRRGFAFVVPGCAEDGAKLIVERGTLTAELVGGENINCAQANYFLAVFSVDRASIPPTPTLLTTPR</sequence>
<keyword evidence="2" id="KW-1185">Reference proteome</keyword>
<protein>
    <submittedName>
        <fullName evidence="1">Uncharacterized protein</fullName>
    </submittedName>
</protein>
<accession>A0A193CBK0</accession>
<name>A0A193CBK0_AMYOR</name>
<evidence type="ECO:0000313" key="1">
    <source>
        <dbReference type="EMBL" id="ANN21829.1"/>
    </source>
</evidence>